<sequence>MSSRRRNSVEFKLPDGVEVIDIENEPDYYNTTCETYTDQEEVKVKVEPTPEPSVPAPVTAAALGNSILQPRQTAPPSEEMDNDALNAIQQAMFAQFNDHQENQQDQQDHQGSPEPAEAIQDPLEQERQFLQDKRKFEKRQKTGKATLEEQQEFMKKESAYNKRKRDLAALLADDEDPLFEPEAPQKKKTKTSKSQPRKGYHTARRSKLAKMSRPNLMGHHDFWENANAAEQMNTEPTYEEIEKGGGGRAAALKGLKRQIGPEAAGLDSKRFDEACQSFTNKKGVSKKNRSILPVAGGWRVKGMTTPLKNYQVINCGWMRTREMGTSEPRGGIIADQMGLGKTVTCLANIVNGRPLRGFPDHLQPTSHTTLIVVPTNLLTQWKTEIQRHTRREVKRRDWGLGMVKVFRDKQSAELDPAIFAKHDIILTTYYDVRVSWPECKFPEGLSQAERRAFWLENCYNKRGPLHKHQFLRVVLDEGHQIANPETQIAQACFNLVADHKWVLTGTP</sequence>
<keyword evidence="2" id="KW-0378">Hydrolase</keyword>
<dbReference type="SUPFAM" id="SSF52540">
    <property type="entry name" value="P-loop containing nucleoside triphosphate hydrolases"/>
    <property type="match status" value="1"/>
</dbReference>
<dbReference type="InterPro" id="IPR038718">
    <property type="entry name" value="SNF2-like_sf"/>
</dbReference>
<feature type="domain" description="Helicase ATP-binding" evidence="6">
    <location>
        <begin position="322"/>
        <end position="507"/>
    </location>
</feature>
<dbReference type="Gene3D" id="3.40.50.10810">
    <property type="entry name" value="Tandem AAA-ATPase domain"/>
    <property type="match status" value="1"/>
</dbReference>
<evidence type="ECO:0000256" key="1">
    <source>
        <dbReference type="ARBA" id="ARBA00022741"/>
    </source>
</evidence>
<dbReference type="GO" id="GO:0005524">
    <property type="term" value="F:ATP binding"/>
    <property type="evidence" value="ECO:0007669"/>
    <property type="project" value="UniProtKB-KW"/>
</dbReference>
<dbReference type="CDD" id="cd18008">
    <property type="entry name" value="DEXDc_SHPRH-like"/>
    <property type="match status" value="1"/>
</dbReference>
<dbReference type="EMBL" id="CAIJEN010000017">
    <property type="protein sequence ID" value="CAD0097001.1"/>
    <property type="molecule type" value="Genomic_DNA"/>
</dbReference>
<dbReference type="GO" id="GO:0006281">
    <property type="term" value="P:DNA repair"/>
    <property type="evidence" value="ECO:0007669"/>
    <property type="project" value="TreeGrafter"/>
</dbReference>
<dbReference type="InterPro" id="IPR000330">
    <property type="entry name" value="SNF2_N"/>
</dbReference>
<feature type="compositionally biased region" description="Basic residues" evidence="5">
    <location>
        <begin position="186"/>
        <end position="208"/>
    </location>
</feature>
<dbReference type="AlphaFoldDB" id="A0A9N8K5J2"/>
<dbReference type="InterPro" id="IPR014001">
    <property type="entry name" value="Helicase_ATP-bd"/>
</dbReference>
<dbReference type="PROSITE" id="PS51192">
    <property type="entry name" value="HELICASE_ATP_BIND_1"/>
    <property type="match status" value="1"/>
</dbReference>
<dbReference type="PANTHER" id="PTHR45626:SF17">
    <property type="entry name" value="HELICASE-LIKE TRANSCRIPTION FACTOR"/>
    <property type="match status" value="1"/>
</dbReference>
<evidence type="ECO:0000256" key="2">
    <source>
        <dbReference type="ARBA" id="ARBA00022801"/>
    </source>
</evidence>
<accession>A0A9N8K5J2</accession>
<dbReference type="GO" id="GO:0016787">
    <property type="term" value="F:hydrolase activity"/>
    <property type="evidence" value="ECO:0007669"/>
    <property type="project" value="UniProtKB-KW"/>
</dbReference>
<dbReference type="InterPro" id="IPR027417">
    <property type="entry name" value="P-loop_NTPase"/>
</dbReference>
<evidence type="ECO:0000256" key="4">
    <source>
        <dbReference type="ARBA" id="ARBA00022840"/>
    </source>
</evidence>
<protein>
    <recommendedName>
        <fullName evidence="6">Helicase ATP-binding domain-containing protein</fullName>
    </recommendedName>
</protein>
<dbReference type="Pfam" id="PF00176">
    <property type="entry name" value="SNF2-rel_dom"/>
    <property type="match status" value="1"/>
</dbReference>
<keyword evidence="3" id="KW-0347">Helicase</keyword>
<feature type="compositionally biased region" description="Basic and acidic residues" evidence="5">
    <location>
        <begin position="98"/>
        <end position="108"/>
    </location>
</feature>
<dbReference type="PANTHER" id="PTHR45626">
    <property type="entry name" value="TRANSCRIPTION TERMINATION FACTOR 2-RELATED"/>
    <property type="match status" value="1"/>
</dbReference>
<dbReference type="GO" id="GO:0008094">
    <property type="term" value="F:ATP-dependent activity, acting on DNA"/>
    <property type="evidence" value="ECO:0007669"/>
    <property type="project" value="TreeGrafter"/>
</dbReference>
<evidence type="ECO:0000256" key="3">
    <source>
        <dbReference type="ARBA" id="ARBA00022806"/>
    </source>
</evidence>
<keyword evidence="4" id="KW-0067">ATP-binding</keyword>
<dbReference type="InterPro" id="IPR050628">
    <property type="entry name" value="SNF2_RAD54_helicase_TF"/>
</dbReference>
<evidence type="ECO:0000313" key="7">
    <source>
        <dbReference type="EMBL" id="CAD0097001.1"/>
    </source>
</evidence>
<dbReference type="Proteomes" id="UP000716446">
    <property type="component" value="Unassembled WGS sequence"/>
</dbReference>
<name>A0A9N8K5J2_9PEZI</name>
<comment type="caution">
    <text evidence="7">The sequence shown here is derived from an EMBL/GenBank/DDBJ whole genome shotgun (WGS) entry which is preliminary data.</text>
</comment>
<evidence type="ECO:0000259" key="6">
    <source>
        <dbReference type="PROSITE" id="PS51192"/>
    </source>
</evidence>
<feature type="region of interest" description="Disordered" evidence="5">
    <location>
        <begin position="62"/>
        <end position="208"/>
    </location>
</feature>
<keyword evidence="8" id="KW-1185">Reference proteome</keyword>
<organism evidence="7 8">
    <name type="scientific">Aureobasidium vineae</name>
    <dbReference type="NCBI Taxonomy" id="2773715"/>
    <lineage>
        <taxon>Eukaryota</taxon>
        <taxon>Fungi</taxon>
        <taxon>Dikarya</taxon>
        <taxon>Ascomycota</taxon>
        <taxon>Pezizomycotina</taxon>
        <taxon>Dothideomycetes</taxon>
        <taxon>Dothideomycetidae</taxon>
        <taxon>Dothideales</taxon>
        <taxon>Saccotheciaceae</taxon>
        <taxon>Aureobasidium</taxon>
    </lineage>
</organism>
<reference evidence="7" key="1">
    <citation type="submission" date="2020-06" db="EMBL/GenBank/DDBJ databases">
        <authorList>
            <person name="Onetto C."/>
        </authorList>
    </citation>
    <scope>NUCLEOTIDE SEQUENCE</scope>
</reference>
<proteinExistence type="predicted"/>
<keyword evidence="1" id="KW-0547">Nucleotide-binding</keyword>
<gene>
    <name evidence="7" type="ORF">AWRI4619_LOCUS9561</name>
</gene>
<evidence type="ECO:0000313" key="8">
    <source>
        <dbReference type="Proteomes" id="UP000716446"/>
    </source>
</evidence>
<feature type="compositionally biased region" description="Basic and acidic residues" evidence="5">
    <location>
        <begin position="124"/>
        <end position="135"/>
    </location>
</feature>
<dbReference type="GO" id="GO:0005634">
    <property type="term" value="C:nucleus"/>
    <property type="evidence" value="ECO:0007669"/>
    <property type="project" value="TreeGrafter"/>
</dbReference>
<dbReference type="GO" id="GO:0004386">
    <property type="term" value="F:helicase activity"/>
    <property type="evidence" value="ECO:0007669"/>
    <property type="project" value="UniProtKB-KW"/>
</dbReference>
<evidence type="ECO:0000256" key="5">
    <source>
        <dbReference type="SAM" id="MobiDB-lite"/>
    </source>
</evidence>
<feature type="compositionally biased region" description="Polar residues" evidence="5">
    <location>
        <begin position="66"/>
        <end position="75"/>
    </location>
</feature>